<protein>
    <submittedName>
        <fullName evidence="2">VOC family protein</fullName>
    </submittedName>
</protein>
<sequence>MTDTSSTDPTFTPAVHYQEPKAAVAWLERAFGFEITEAIDGPGGNQTMSHYELGVGGRGRVMAGGEWNATVRSPASVEGVNTQTVHVLLTEDLDAHCERARAAGAVIVAEPTDEPYGDRVYRAADPEGHLWTFAMHLRDA</sequence>
<accession>A0ABV6RNI5</accession>
<keyword evidence="3" id="KW-1185">Reference proteome</keyword>
<dbReference type="Proteomes" id="UP001589896">
    <property type="component" value="Unassembled WGS sequence"/>
</dbReference>
<dbReference type="InterPro" id="IPR037523">
    <property type="entry name" value="VOC_core"/>
</dbReference>
<dbReference type="Gene3D" id="3.30.720.110">
    <property type="match status" value="1"/>
</dbReference>
<dbReference type="PANTHER" id="PTHR34109:SF1">
    <property type="entry name" value="VOC DOMAIN-CONTAINING PROTEIN"/>
    <property type="match status" value="1"/>
</dbReference>
<dbReference type="PANTHER" id="PTHR34109">
    <property type="entry name" value="BNAUNNG04460D PROTEIN-RELATED"/>
    <property type="match status" value="1"/>
</dbReference>
<dbReference type="InterPro" id="IPR004360">
    <property type="entry name" value="Glyas_Fos-R_dOase_dom"/>
</dbReference>
<dbReference type="RefSeq" id="WP_386668452.1">
    <property type="nucleotide sequence ID" value="NZ_JBHLTG010000002.1"/>
</dbReference>
<organism evidence="2 3">
    <name type="scientific">Lysobacter korlensis</name>
    <dbReference type="NCBI Taxonomy" id="553636"/>
    <lineage>
        <taxon>Bacteria</taxon>
        <taxon>Pseudomonadati</taxon>
        <taxon>Pseudomonadota</taxon>
        <taxon>Gammaproteobacteria</taxon>
        <taxon>Lysobacterales</taxon>
        <taxon>Lysobacteraceae</taxon>
        <taxon>Lysobacter</taxon>
    </lineage>
</organism>
<dbReference type="PROSITE" id="PS51819">
    <property type="entry name" value="VOC"/>
    <property type="match status" value="1"/>
</dbReference>
<evidence type="ECO:0000313" key="3">
    <source>
        <dbReference type="Proteomes" id="UP001589896"/>
    </source>
</evidence>
<gene>
    <name evidence="2" type="ORF">ACFFGH_11795</name>
</gene>
<dbReference type="InterPro" id="IPR029068">
    <property type="entry name" value="Glyas_Bleomycin-R_OHBP_Dase"/>
</dbReference>
<dbReference type="Pfam" id="PF00903">
    <property type="entry name" value="Glyoxalase"/>
    <property type="match status" value="1"/>
</dbReference>
<dbReference type="SUPFAM" id="SSF54593">
    <property type="entry name" value="Glyoxalase/Bleomycin resistance protein/Dihydroxybiphenyl dioxygenase"/>
    <property type="match status" value="1"/>
</dbReference>
<dbReference type="EMBL" id="JBHLTG010000002">
    <property type="protein sequence ID" value="MFC0678521.1"/>
    <property type="molecule type" value="Genomic_DNA"/>
</dbReference>
<reference evidence="2 3" key="1">
    <citation type="submission" date="2024-09" db="EMBL/GenBank/DDBJ databases">
        <authorList>
            <person name="Sun Q."/>
            <person name="Mori K."/>
        </authorList>
    </citation>
    <scope>NUCLEOTIDE SEQUENCE [LARGE SCALE GENOMIC DNA]</scope>
    <source>
        <strain evidence="2 3">KCTC 23076</strain>
    </source>
</reference>
<dbReference type="Gene3D" id="3.30.720.120">
    <property type="match status" value="1"/>
</dbReference>
<feature type="domain" description="VOC" evidence="1">
    <location>
        <begin position="8"/>
        <end position="136"/>
    </location>
</feature>
<comment type="caution">
    <text evidence="2">The sequence shown here is derived from an EMBL/GenBank/DDBJ whole genome shotgun (WGS) entry which is preliminary data.</text>
</comment>
<evidence type="ECO:0000313" key="2">
    <source>
        <dbReference type="EMBL" id="MFC0678521.1"/>
    </source>
</evidence>
<name>A0ABV6RNI5_9GAMM</name>
<proteinExistence type="predicted"/>
<evidence type="ECO:0000259" key="1">
    <source>
        <dbReference type="PROSITE" id="PS51819"/>
    </source>
</evidence>